<evidence type="ECO:0000313" key="4">
    <source>
        <dbReference type="Proteomes" id="UP000289946"/>
    </source>
</evidence>
<dbReference type="SUPFAM" id="SSF53720">
    <property type="entry name" value="ALDH-like"/>
    <property type="match status" value="1"/>
</dbReference>
<dbReference type="InterPro" id="IPR016163">
    <property type="entry name" value="Ald_DH_C"/>
</dbReference>
<dbReference type="InterPro" id="IPR016160">
    <property type="entry name" value="Ald_DH_CS_CYS"/>
</dbReference>
<proteinExistence type="predicted"/>
<dbReference type="PROSITE" id="PS00070">
    <property type="entry name" value="ALDEHYDE_DEHYDR_CYS"/>
    <property type="match status" value="1"/>
</dbReference>
<dbReference type="Proteomes" id="UP000289946">
    <property type="component" value="Unassembled WGS sequence"/>
</dbReference>
<dbReference type="InterPro" id="IPR016161">
    <property type="entry name" value="Ald_DH/histidinol_DH"/>
</dbReference>
<feature type="domain" description="Aldehyde dehydrogenase" evidence="2">
    <location>
        <begin position="31"/>
        <end position="80"/>
    </location>
</feature>
<evidence type="ECO:0000256" key="1">
    <source>
        <dbReference type="ARBA" id="ARBA00023002"/>
    </source>
</evidence>
<dbReference type="Pfam" id="PF00171">
    <property type="entry name" value="Aldedh"/>
    <property type="match status" value="1"/>
</dbReference>
<name>A0ABY0D9Q4_9BRAD</name>
<keyword evidence="4" id="KW-1185">Reference proteome</keyword>
<evidence type="ECO:0000259" key="2">
    <source>
        <dbReference type="Pfam" id="PF00171"/>
    </source>
</evidence>
<accession>A0ABY0D9Q4</accession>
<gene>
    <name evidence="3" type="ORF">EAS62_39600</name>
</gene>
<evidence type="ECO:0000313" key="3">
    <source>
        <dbReference type="EMBL" id="RXG84631.1"/>
    </source>
</evidence>
<comment type="caution">
    <text evidence="3">The sequence shown here is derived from an EMBL/GenBank/DDBJ whole genome shotgun (WGS) entry which is preliminary data.</text>
</comment>
<sequence>MPQSWCEYQSLSQLPAAGRGYWRQELHSGHQSADAAVWATAIIRGGYEYQGQKCSAASRIFVPASLWAALKTILCACYNQVRRRS</sequence>
<dbReference type="InterPro" id="IPR015590">
    <property type="entry name" value="Aldehyde_DH_dom"/>
</dbReference>
<dbReference type="Gene3D" id="3.40.309.10">
    <property type="entry name" value="Aldehyde Dehydrogenase, Chain A, domain 2"/>
    <property type="match status" value="1"/>
</dbReference>
<keyword evidence="1" id="KW-0560">Oxidoreductase</keyword>
<reference evidence="3 4" key="1">
    <citation type="submission" date="2018-10" db="EMBL/GenBank/DDBJ databases">
        <title>Bradyrhizobium sp. nov., isolated from effective nodules of peanut in China.</title>
        <authorList>
            <person name="Li Y."/>
        </authorList>
    </citation>
    <scope>NUCLEOTIDE SEQUENCE [LARGE SCALE GENOMIC DNA]</scope>
    <source>
        <strain evidence="3 4">CCBAU 51781</strain>
    </source>
</reference>
<protein>
    <submittedName>
        <fullName evidence="3">Aldehyde dehydrogenase family protein</fullName>
    </submittedName>
</protein>
<dbReference type="RefSeq" id="WP_128943048.1">
    <property type="nucleotide sequence ID" value="NZ_RDRA01000057.1"/>
</dbReference>
<organism evidence="3 4">
    <name type="scientific">Bradyrhizobium zhanjiangense</name>
    <dbReference type="NCBI Taxonomy" id="1325107"/>
    <lineage>
        <taxon>Bacteria</taxon>
        <taxon>Pseudomonadati</taxon>
        <taxon>Pseudomonadota</taxon>
        <taxon>Alphaproteobacteria</taxon>
        <taxon>Hyphomicrobiales</taxon>
        <taxon>Nitrobacteraceae</taxon>
        <taxon>Bradyrhizobium</taxon>
    </lineage>
</organism>
<dbReference type="EMBL" id="RDRA01000057">
    <property type="protein sequence ID" value="RXG84631.1"/>
    <property type="molecule type" value="Genomic_DNA"/>
</dbReference>